<proteinExistence type="inferred from homology"/>
<feature type="binding site" evidence="11">
    <location>
        <begin position="6"/>
        <end position="10"/>
    </location>
    <ligand>
        <name>ATP</name>
        <dbReference type="ChEBI" id="CHEBI:30616"/>
    </ligand>
</feature>
<dbReference type="GO" id="GO:0102043">
    <property type="term" value="F:isopentenyl phosphate kinase activity"/>
    <property type="evidence" value="ECO:0007669"/>
    <property type="project" value="UniProtKB-EC"/>
</dbReference>
<evidence type="ECO:0000313" key="14">
    <source>
        <dbReference type="EMBL" id="MDS0222252.1"/>
    </source>
</evidence>
<dbReference type="Proteomes" id="UP001253439">
    <property type="component" value="Unassembled WGS sequence"/>
</dbReference>
<gene>
    <name evidence="14" type="ORF">NDI54_12920</name>
</gene>
<keyword evidence="8" id="KW-0414">Isoprene biosynthesis</keyword>
<evidence type="ECO:0000256" key="3">
    <source>
        <dbReference type="ARBA" id="ARBA00017267"/>
    </source>
</evidence>
<evidence type="ECO:0000256" key="9">
    <source>
        <dbReference type="ARBA" id="ARBA00049063"/>
    </source>
</evidence>
<comment type="catalytic activity">
    <reaction evidence="9 10">
        <text>isopentenyl phosphate + ATP = isopentenyl diphosphate + ADP</text>
        <dbReference type="Rhea" id="RHEA:33963"/>
        <dbReference type="ChEBI" id="CHEBI:30616"/>
        <dbReference type="ChEBI" id="CHEBI:65078"/>
        <dbReference type="ChEBI" id="CHEBI:128769"/>
        <dbReference type="ChEBI" id="CHEBI:456216"/>
        <dbReference type="EC" id="2.7.4.26"/>
    </reaction>
</comment>
<evidence type="ECO:0000256" key="6">
    <source>
        <dbReference type="ARBA" id="ARBA00022777"/>
    </source>
</evidence>
<evidence type="ECO:0000256" key="8">
    <source>
        <dbReference type="ARBA" id="ARBA00023229"/>
    </source>
</evidence>
<dbReference type="NCBIfam" id="NF040647">
    <property type="entry name" value="IPPK_Arch"/>
    <property type="match status" value="1"/>
</dbReference>
<dbReference type="EMBL" id="JAMQOM010000004">
    <property type="protein sequence ID" value="MDS0222252.1"/>
    <property type="molecule type" value="Genomic_DNA"/>
</dbReference>
<dbReference type="PANTHER" id="PTHR43654">
    <property type="entry name" value="GLUTAMATE 5-KINASE"/>
    <property type="match status" value="1"/>
</dbReference>
<evidence type="ECO:0000256" key="11">
    <source>
        <dbReference type="PIRSR" id="PIRSR016496-1"/>
    </source>
</evidence>
<dbReference type="InterPro" id="IPR024192">
    <property type="entry name" value="Fosfomycin_R_FomA-type"/>
</dbReference>
<comment type="caution">
    <text evidence="14">The sequence shown here is derived from an EMBL/GenBank/DDBJ whole genome shotgun (WGS) entry which is preliminary data.</text>
</comment>
<dbReference type="RefSeq" id="WP_310896859.1">
    <property type="nucleotide sequence ID" value="NZ_JAMQOM010000004.1"/>
</dbReference>
<organism evidence="14 15">
    <name type="scientific">Haloarcula terrestris</name>
    <dbReference type="NCBI Taxonomy" id="2950533"/>
    <lineage>
        <taxon>Archaea</taxon>
        <taxon>Methanobacteriati</taxon>
        <taxon>Methanobacteriota</taxon>
        <taxon>Stenosarchaea group</taxon>
        <taxon>Halobacteria</taxon>
        <taxon>Halobacteriales</taxon>
        <taxon>Haloarculaceae</taxon>
        <taxon>Haloarcula</taxon>
    </lineage>
</organism>
<dbReference type="Gene3D" id="3.40.1160.10">
    <property type="entry name" value="Acetylglutamate kinase-like"/>
    <property type="match status" value="1"/>
</dbReference>
<reference evidence="14 15" key="1">
    <citation type="submission" date="2022-06" db="EMBL/GenBank/DDBJ databases">
        <title>Haloarcula sp. a new haloarchaeum isolate from saline soil.</title>
        <authorList>
            <person name="Strakova D."/>
            <person name="Galisteo C."/>
            <person name="Sanchez-Porro C."/>
            <person name="Ventosa A."/>
        </authorList>
    </citation>
    <scope>NUCLEOTIDE SEQUENCE [LARGE SCALE GENOMIC DNA]</scope>
    <source>
        <strain evidence="14 15">S1AR25-5A</strain>
    </source>
</reference>
<feature type="binding site" evidence="11">
    <location>
        <position position="49"/>
    </location>
    <ligand>
        <name>ATP</name>
        <dbReference type="ChEBI" id="CHEBI:30616"/>
    </ligand>
</feature>
<keyword evidence="6 10" id="KW-0418">Kinase</keyword>
<dbReference type="SUPFAM" id="SSF53633">
    <property type="entry name" value="Carbamate kinase-like"/>
    <property type="match status" value="1"/>
</dbReference>
<feature type="binding site" evidence="11">
    <location>
        <position position="48"/>
    </location>
    <ligand>
        <name>substrate</name>
    </ligand>
</feature>
<feature type="domain" description="Aspartate/glutamate/uridylate kinase" evidence="13">
    <location>
        <begin position="1"/>
        <end position="219"/>
    </location>
</feature>
<keyword evidence="4 10" id="KW-0808">Transferase</keyword>
<evidence type="ECO:0000256" key="5">
    <source>
        <dbReference type="ARBA" id="ARBA00022741"/>
    </source>
</evidence>
<dbReference type="GO" id="GO:0016301">
    <property type="term" value="F:kinase activity"/>
    <property type="evidence" value="ECO:0007669"/>
    <property type="project" value="UniProtKB-KW"/>
</dbReference>
<keyword evidence="7 10" id="KW-0067">ATP-binding</keyword>
<dbReference type="InterPro" id="IPR036393">
    <property type="entry name" value="AceGlu_kinase-like_sf"/>
</dbReference>
<feature type="binding site" evidence="11">
    <location>
        <position position="212"/>
    </location>
    <ligand>
        <name>ATP</name>
        <dbReference type="ChEBI" id="CHEBI:30616"/>
    </ligand>
</feature>
<evidence type="ECO:0000256" key="12">
    <source>
        <dbReference type="PIRSR" id="PIRSR016496-2"/>
    </source>
</evidence>
<evidence type="ECO:0000256" key="7">
    <source>
        <dbReference type="ARBA" id="ARBA00022840"/>
    </source>
</evidence>
<evidence type="ECO:0000259" key="13">
    <source>
        <dbReference type="Pfam" id="PF00696"/>
    </source>
</evidence>
<dbReference type="CDD" id="cd04241">
    <property type="entry name" value="AAK_FomA-like"/>
    <property type="match status" value="1"/>
</dbReference>
<dbReference type="EC" id="2.7.4.26" evidence="2 10"/>
<dbReference type="GO" id="GO:0005524">
    <property type="term" value="F:ATP binding"/>
    <property type="evidence" value="ECO:0007669"/>
    <property type="project" value="UniProtKB-KW"/>
</dbReference>
<feature type="binding site" evidence="11">
    <location>
        <position position="151"/>
    </location>
    <ligand>
        <name>substrate</name>
    </ligand>
</feature>
<keyword evidence="5 10" id="KW-0547">Nucleotide-binding</keyword>
<accession>A0AAE4EYH0</accession>
<sequence length="250" mass="24503">MTVVLKLGGSVITEKDEPETVDRAALSAAVSAIAESAVGDDIVLVHGGGSFGHHHAAEYGVSTTAGTHDVAGVQAIHGAMCRLNDAVVDALTEQGVPAVPVHPFSAATRDADGDLSLPTGQVTTLLEEGFVPVLHGDLVAHAGAGATVLSGDELVVELAPAVDADRVGVCSTVSGVLDEDGAVVDSIESFEAVAAALGGSDATDVSGGMAGKVRALLALSAPAVVFGPDALPAFLAGESPGTTIAGDGGD</sequence>
<comment type="similarity">
    <text evidence="1 10">Belongs to the isopentenyl phosphate kinase family.</text>
</comment>
<protein>
    <recommendedName>
        <fullName evidence="3 10">Isopentenyl phosphate kinase</fullName>
        <shortName evidence="10">IPK</shortName>
        <ecNumber evidence="2 10">2.7.4.26</ecNumber>
    </recommendedName>
</protein>
<feature type="binding site" evidence="11">
    <location>
        <position position="208"/>
    </location>
    <ligand>
        <name>ATP</name>
        <dbReference type="ChEBI" id="CHEBI:30616"/>
    </ligand>
</feature>
<dbReference type="InterPro" id="IPR001048">
    <property type="entry name" value="Asp/Glu/Uridylate_kinase"/>
</dbReference>
<feature type="binding site" evidence="11">
    <location>
        <position position="53"/>
    </location>
    <ligand>
        <name>substrate</name>
    </ligand>
</feature>
<dbReference type="Pfam" id="PF00696">
    <property type="entry name" value="AA_kinase"/>
    <property type="match status" value="1"/>
</dbReference>
<evidence type="ECO:0000256" key="10">
    <source>
        <dbReference type="PIRNR" id="PIRNR016496"/>
    </source>
</evidence>
<evidence type="ECO:0000313" key="15">
    <source>
        <dbReference type="Proteomes" id="UP001253439"/>
    </source>
</evidence>
<dbReference type="PIRSF" id="PIRSF016496">
    <property type="entry name" value="Kin_FomA"/>
    <property type="match status" value="1"/>
</dbReference>
<comment type="function">
    <text evidence="10">Catalyzes the phosphorylation of isopentenyl phosphate (IP) to isopentenyl diphosphate (IPP). Functions in an alternate mevalonate (MVA) pathway leading to IPP, a key precursor for the biosynthesis of isoprenoid compounds such as archaeal membrane lipids.</text>
</comment>
<comment type="subunit">
    <text evidence="10">Homodimer.</text>
</comment>
<feature type="site" description="Transition state stabilizer" evidence="12">
    <location>
        <position position="15"/>
    </location>
</feature>
<dbReference type="GO" id="GO:0005829">
    <property type="term" value="C:cytosol"/>
    <property type="evidence" value="ECO:0007669"/>
    <property type="project" value="TreeGrafter"/>
</dbReference>
<evidence type="ECO:0000256" key="1">
    <source>
        <dbReference type="ARBA" id="ARBA00010540"/>
    </source>
</evidence>
<evidence type="ECO:0000256" key="2">
    <source>
        <dbReference type="ARBA" id="ARBA00012908"/>
    </source>
</evidence>
<keyword evidence="15" id="KW-1185">Reference proteome</keyword>
<dbReference type="GO" id="GO:0016114">
    <property type="term" value="P:terpenoid biosynthetic process"/>
    <property type="evidence" value="ECO:0007669"/>
    <property type="project" value="TreeGrafter"/>
</dbReference>
<evidence type="ECO:0000256" key="4">
    <source>
        <dbReference type="ARBA" id="ARBA00022679"/>
    </source>
</evidence>
<dbReference type="AlphaFoldDB" id="A0AAE4EYH0"/>
<dbReference type="PANTHER" id="PTHR43654:SF1">
    <property type="entry name" value="ISOPENTENYL PHOSPHATE KINASE"/>
    <property type="match status" value="1"/>
</dbReference>
<name>A0AAE4EYH0_9EURY</name>